<keyword evidence="3" id="KW-1185">Reference proteome</keyword>
<feature type="transmembrane region" description="Helical" evidence="1">
    <location>
        <begin position="68"/>
        <end position="85"/>
    </location>
</feature>
<evidence type="ECO:0000256" key="1">
    <source>
        <dbReference type="SAM" id="Phobius"/>
    </source>
</evidence>
<keyword evidence="1" id="KW-1133">Transmembrane helix</keyword>
<comment type="caution">
    <text evidence="2">The sequence shown here is derived from an EMBL/GenBank/DDBJ whole genome shotgun (WGS) entry which is preliminary data.</text>
</comment>
<dbReference type="AlphaFoldDB" id="A0A5N0TCW6"/>
<feature type="transmembrane region" description="Helical" evidence="1">
    <location>
        <begin position="45"/>
        <end position="62"/>
    </location>
</feature>
<keyword evidence="1" id="KW-0812">Transmembrane</keyword>
<evidence type="ECO:0000313" key="3">
    <source>
        <dbReference type="Proteomes" id="UP000325372"/>
    </source>
</evidence>
<proteinExistence type="predicted"/>
<accession>A0A5N0TCW6</accession>
<dbReference type="RefSeq" id="WP_150863697.1">
    <property type="nucleotide sequence ID" value="NZ_VYXP01000004.1"/>
</dbReference>
<organism evidence="2 3">
    <name type="scientific">Marinihelvus fidelis</name>
    <dbReference type="NCBI Taxonomy" id="2613842"/>
    <lineage>
        <taxon>Bacteria</taxon>
        <taxon>Pseudomonadati</taxon>
        <taxon>Pseudomonadota</taxon>
        <taxon>Gammaproteobacteria</taxon>
        <taxon>Chromatiales</taxon>
        <taxon>Wenzhouxiangellaceae</taxon>
        <taxon>Marinihelvus</taxon>
    </lineage>
</organism>
<evidence type="ECO:0000313" key="2">
    <source>
        <dbReference type="EMBL" id="KAA9131907.1"/>
    </source>
</evidence>
<protein>
    <submittedName>
        <fullName evidence="2">Uncharacterized protein</fullName>
    </submittedName>
</protein>
<sequence>MKYPIDARRSTPYYEKYFVTCEDTPHAYVSAFREAQFEAMHKHRVGVTLFWVVVMACATSWLAGWLHFVVAVTLVTASWLLVGWQRRREARLLARTFELALRGKEREFHEYMWRHLDRRMLRQEF</sequence>
<name>A0A5N0TCW6_9GAMM</name>
<dbReference type="Proteomes" id="UP000325372">
    <property type="component" value="Unassembled WGS sequence"/>
</dbReference>
<reference evidence="2 3" key="1">
    <citation type="submission" date="2019-09" db="EMBL/GenBank/DDBJ databases">
        <title>Wenzhouxiangella sp. Genome sequencing and assembly.</title>
        <authorList>
            <person name="Zhang R."/>
        </authorList>
    </citation>
    <scope>NUCLEOTIDE SEQUENCE [LARGE SCALE GENOMIC DNA]</scope>
    <source>
        <strain evidence="2 3">W260</strain>
    </source>
</reference>
<keyword evidence="1" id="KW-0472">Membrane</keyword>
<gene>
    <name evidence="2" type="ORF">F3N42_06950</name>
</gene>
<dbReference type="EMBL" id="VYXP01000004">
    <property type="protein sequence ID" value="KAA9131907.1"/>
    <property type="molecule type" value="Genomic_DNA"/>
</dbReference>